<dbReference type="Gene3D" id="3.90.1530.10">
    <property type="entry name" value="Conserved hypothetical protein from pyrococcus furiosus pfu- 392566-001, ParB domain"/>
    <property type="match status" value="1"/>
</dbReference>
<evidence type="ECO:0000256" key="1">
    <source>
        <dbReference type="ARBA" id="ARBA00006594"/>
    </source>
</evidence>
<evidence type="ECO:0000256" key="4">
    <source>
        <dbReference type="ARBA" id="ARBA00022679"/>
    </source>
</evidence>
<comment type="catalytic activity">
    <reaction evidence="6">
        <text>a 2'-deoxyadenosine in DNA + S-adenosyl-L-methionine = an N(6)-methyl-2'-deoxyadenosine in DNA + S-adenosyl-L-homocysteine + H(+)</text>
        <dbReference type="Rhea" id="RHEA:15197"/>
        <dbReference type="Rhea" id="RHEA-COMP:12418"/>
        <dbReference type="Rhea" id="RHEA-COMP:12419"/>
        <dbReference type="ChEBI" id="CHEBI:15378"/>
        <dbReference type="ChEBI" id="CHEBI:57856"/>
        <dbReference type="ChEBI" id="CHEBI:59789"/>
        <dbReference type="ChEBI" id="CHEBI:90615"/>
        <dbReference type="ChEBI" id="CHEBI:90616"/>
        <dbReference type="EC" id="2.1.1.72"/>
    </reaction>
</comment>
<dbReference type="InterPro" id="IPR002295">
    <property type="entry name" value="N4/N6-MTase_EcoPI_Mod-like"/>
</dbReference>
<dbReference type="InterPro" id="IPR002052">
    <property type="entry name" value="DNA_methylase_N6_adenine_CS"/>
</dbReference>
<dbReference type="PIRSF" id="PIRSF036758">
    <property type="entry name" value="Aden_M_ParB"/>
    <property type="match status" value="1"/>
</dbReference>
<feature type="region of interest" description="Disordered" evidence="7">
    <location>
        <begin position="1"/>
        <end position="29"/>
    </location>
</feature>
<evidence type="ECO:0000313" key="9">
    <source>
        <dbReference type="EMBL" id="GAA4648747.1"/>
    </source>
</evidence>
<dbReference type="InterPro" id="IPR029063">
    <property type="entry name" value="SAM-dependent_MTases_sf"/>
</dbReference>
<keyword evidence="5" id="KW-0949">S-adenosyl-L-methionine</keyword>
<comment type="caution">
    <text evidence="9">The sequence shown here is derived from an EMBL/GenBank/DDBJ whole genome shotgun (WGS) entry which is preliminary data.</text>
</comment>
<gene>
    <name evidence="9" type="ORF">GCM10023116_10200</name>
</gene>
<keyword evidence="4" id="KW-0808">Transferase</keyword>
<dbReference type="InterPro" id="IPR036086">
    <property type="entry name" value="ParB/Sulfiredoxin_sf"/>
</dbReference>
<dbReference type="EC" id="2.1.1.72" evidence="2"/>
<reference evidence="10" key="1">
    <citation type="journal article" date="2019" name="Int. J. Syst. Evol. Microbiol.">
        <title>The Global Catalogue of Microorganisms (GCM) 10K type strain sequencing project: providing services to taxonomists for standard genome sequencing and annotation.</title>
        <authorList>
            <consortium name="The Broad Institute Genomics Platform"/>
            <consortium name="The Broad Institute Genome Sequencing Center for Infectious Disease"/>
            <person name="Wu L."/>
            <person name="Ma J."/>
        </authorList>
    </citation>
    <scope>NUCLEOTIDE SEQUENCE [LARGE SCALE GENOMIC DNA]</scope>
    <source>
        <strain evidence="10">JCM 17805</strain>
    </source>
</reference>
<dbReference type="Pfam" id="PF01555">
    <property type="entry name" value="N6_N4_Mtase"/>
    <property type="match status" value="1"/>
</dbReference>
<dbReference type="InterPro" id="IPR002941">
    <property type="entry name" value="DNA_methylase_N4/N6"/>
</dbReference>
<dbReference type="SMART" id="SM00470">
    <property type="entry name" value="ParB"/>
    <property type="match status" value="1"/>
</dbReference>
<dbReference type="SUPFAM" id="SSF53335">
    <property type="entry name" value="S-adenosyl-L-methionine-dependent methyltransferases"/>
    <property type="match status" value="1"/>
</dbReference>
<evidence type="ECO:0000256" key="5">
    <source>
        <dbReference type="ARBA" id="ARBA00022691"/>
    </source>
</evidence>
<dbReference type="Proteomes" id="UP001500604">
    <property type="component" value="Unassembled WGS sequence"/>
</dbReference>
<evidence type="ECO:0000259" key="8">
    <source>
        <dbReference type="SMART" id="SM00470"/>
    </source>
</evidence>
<feature type="domain" description="ParB-like N-terminal" evidence="8">
    <location>
        <begin position="12"/>
        <end position="99"/>
    </location>
</feature>
<dbReference type="PRINTS" id="PR00506">
    <property type="entry name" value="D21N6MTFRASE"/>
</dbReference>
<dbReference type="RefSeq" id="WP_345194456.1">
    <property type="nucleotide sequence ID" value="NZ_BAABFL010000101.1"/>
</dbReference>
<sequence length="441" mass="49855">MSHWKDRITGQGKESPDQLLANPNNWRKHPKHQQEALKGVLEEIGWIQQVIVNQTTGHLIDGHLRVELSQREGETEVPVIYVSLTEEEEKLALATIDPLSALAETDQAMLDQLIADIDTDNEQLNELLNSLSTLELLDEPTEGLTDDDDVPDVQTETVTRDGDIWLLGDHRLMCGDSTNLEHVDRLVDNQLVDMVWTDPPYNVDYEGKTKDSLKIDNDSMGDSQFRQFLRDLFTSAFTVTKDGGPIYVAHADTEGVNFRLALQEAGFYLKQVLIWVKSSSVMGRQDYHWQHEPILYGWKPGAAHVWYGERNKKTVLDEEPKTKDLDKSALAKEVKELRNRLCGTVIREDKPNASREHPTMKPVDLIVSMVRNSSKRSDSVLDLCGGSGSTLIACEKLGRYSRVMELDPHYCDVIIRRWQTFTAQDAVLESSGQTFGQVENG</sequence>
<evidence type="ECO:0000313" key="10">
    <source>
        <dbReference type="Proteomes" id="UP001500604"/>
    </source>
</evidence>
<organism evidence="9 10">
    <name type="scientific">Kistimonas scapharcae</name>
    <dbReference type="NCBI Taxonomy" id="1036133"/>
    <lineage>
        <taxon>Bacteria</taxon>
        <taxon>Pseudomonadati</taxon>
        <taxon>Pseudomonadota</taxon>
        <taxon>Gammaproteobacteria</taxon>
        <taxon>Oceanospirillales</taxon>
        <taxon>Endozoicomonadaceae</taxon>
        <taxon>Kistimonas</taxon>
    </lineage>
</organism>
<evidence type="ECO:0000256" key="6">
    <source>
        <dbReference type="ARBA" id="ARBA00047942"/>
    </source>
</evidence>
<dbReference type="InterPro" id="IPR015840">
    <property type="entry name" value="DNA_MeTrfase_ParB"/>
</dbReference>
<evidence type="ECO:0000256" key="7">
    <source>
        <dbReference type="SAM" id="MobiDB-lite"/>
    </source>
</evidence>
<dbReference type="Gene3D" id="3.40.50.150">
    <property type="entry name" value="Vaccinia Virus protein VP39"/>
    <property type="match status" value="1"/>
</dbReference>
<evidence type="ECO:0000256" key="2">
    <source>
        <dbReference type="ARBA" id="ARBA00011900"/>
    </source>
</evidence>
<proteinExistence type="inferred from homology"/>
<dbReference type="GO" id="GO:0032259">
    <property type="term" value="P:methylation"/>
    <property type="evidence" value="ECO:0007669"/>
    <property type="project" value="UniProtKB-KW"/>
</dbReference>
<keyword evidence="3 9" id="KW-0489">Methyltransferase</keyword>
<protein>
    <recommendedName>
        <fullName evidence="2">site-specific DNA-methyltransferase (adenine-specific)</fullName>
        <ecNumber evidence="2">2.1.1.72</ecNumber>
    </recommendedName>
</protein>
<name>A0ABP8UYP0_9GAMM</name>
<keyword evidence="10" id="KW-1185">Reference proteome</keyword>
<dbReference type="EMBL" id="BAABFL010000101">
    <property type="protein sequence ID" value="GAA4648747.1"/>
    <property type="molecule type" value="Genomic_DNA"/>
</dbReference>
<dbReference type="PROSITE" id="PS00092">
    <property type="entry name" value="N6_MTASE"/>
    <property type="match status" value="1"/>
</dbReference>
<dbReference type="InterPro" id="IPR003115">
    <property type="entry name" value="ParB_N"/>
</dbReference>
<evidence type="ECO:0000256" key="3">
    <source>
        <dbReference type="ARBA" id="ARBA00022603"/>
    </source>
</evidence>
<dbReference type="GO" id="GO:0008168">
    <property type="term" value="F:methyltransferase activity"/>
    <property type="evidence" value="ECO:0007669"/>
    <property type="project" value="UniProtKB-KW"/>
</dbReference>
<dbReference type="SUPFAM" id="SSF110849">
    <property type="entry name" value="ParB/Sulfiredoxin"/>
    <property type="match status" value="1"/>
</dbReference>
<accession>A0ABP8UYP0</accession>
<comment type="similarity">
    <text evidence="1">Belongs to the N(4)/N(6)-methyltransferase family.</text>
</comment>